<gene>
    <name evidence="2" type="ORF">UFOPK2214_00932</name>
</gene>
<dbReference type="AlphaFoldDB" id="A0A6J6L6R9"/>
<evidence type="ECO:0000256" key="1">
    <source>
        <dbReference type="SAM" id="MobiDB-lite"/>
    </source>
</evidence>
<organism evidence="2">
    <name type="scientific">freshwater metagenome</name>
    <dbReference type="NCBI Taxonomy" id="449393"/>
    <lineage>
        <taxon>unclassified sequences</taxon>
        <taxon>metagenomes</taxon>
        <taxon>ecological metagenomes</taxon>
    </lineage>
</organism>
<feature type="region of interest" description="Disordered" evidence="1">
    <location>
        <begin position="143"/>
        <end position="178"/>
    </location>
</feature>
<sequence>MSCGSTDTLNSETATTTTVEESANWVYGDTGDPVVDSLNVFVAPFVQPVCDTLRQWKPPAETTKKEFDDFAKQVAALKDMIGSPSKPTFRDTYWTIYSLAEEALDYERRHPNDKYSAFTASFGPRECDRLNFTTANSKFGVDVTDPAASSESTTAPSSETNSPLEEPKKTDTTQAPANSAVMLSSANITRLKQECRRHEACLFNYDWFVAYINDNKDYLFTTSKACMSYFRDAMDAMAVTYEKDFQDWEVMNQDRCFVMED</sequence>
<accession>A0A6J6L6R9</accession>
<dbReference type="EMBL" id="CAEZWJ010000025">
    <property type="protein sequence ID" value="CAB4656314.1"/>
    <property type="molecule type" value="Genomic_DNA"/>
</dbReference>
<name>A0A6J6L6R9_9ZZZZ</name>
<protein>
    <submittedName>
        <fullName evidence="2">Unannotated protein</fullName>
    </submittedName>
</protein>
<feature type="compositionally biased region" description="Low complexity" evidence="1">
    <location>
        <begin position="146"/>
        <end position="163"/>
    </location>
</feature>
<proteinExistence type="predicted"/>
<reference evidence="2" key="1">
    <citation type="submission" date="2020-05" db="EMBL/GenBank/DDBJ databases">
        <authorList>
            <person name="Chiriac C."/>
            <person name="Salcher M."/>
            <person name="Ghai R."/>
            <person name="Kavagutti S V."/>
        </authorList>
    </citation>
    <scope>NUCLEOTIDE SEQUENCE</scope>
</reference>
<evidence type="ECO:0000313" key="2">
    <source>
        <dbReference type="EMBL" id="CAB4656314.1"/>
    </source>
</evidence>